<evidence type="ECO:0000256" key="1">
    <source>
        <dbReference type="SAM" id="MobiDB-lite"/>
    </source>
</evidence>
<feature type="region of interest" description="Disordered" evidence="1">
    <location>
        <begin position="62"/>
        <end position="91"/>
    </location>
</feature>
<keyword evidence="2" id="KW-1133">Transmembrane helix</keyword>
<sequence length="161" mass="17647">TYNSDEEVGPIYEERTSNNGGPILSLDLISEKVGVPPRIQTLHPLLHPFPVRSSVAANLPVSVKSAHSHNSKGDQKKPDKKSNSMAAGSSARSASTSAIAMSCNPFSGSLWERREPYSHLWVTLSSMYGKFLVLLMLAFCLIEVMDNNIRPLAFQVGWDFA</sequence>
<accession>A0A553P8C8</accession>
<proteinExistence type="predicted"/>
<keyword evidence="2" id="KW-0812">Transmembrane</keyword>
<evidence type="ECO:0000256" key="2">
    <source>
        <dbReference type="SAM" id="Phobius"/>
    </source>
</evidence>
<feature type="non-terminal residue" evidence="3">
    <location>
        <position position="1"/>
    </location>
</feature>
<feature type="compositionally biased region" description="Basic and acidic residues" evidence="1">
    <location>
        <begin position="71"/>
        <end position="82"/>
    </location>
</feature>
<evidence type="ECO:0000313" key="3">
    <source>
        <dbReference type="EMBL" id="TRY73943.1"/>
    </source>
</evidence>
<evidence type="ECO:0000313" key="4">
    <source>
        <dbReference type="Proteomes" id="UP000318571"/>
    </source>
</evidence>
<feature type="region of interest" description="Disordered" evidence="1">
    <location>
        <begin position="1"/>
        <end position="22"/>
    </location>
</feature>
<name>A0A553P8C8_TIGCA</name>
<gene>
    <name evidence="3" type="ORF">TCAL_15703</name>
</gene>
<keyword evidence="4" id="KW-1185">Reference proteome</keyword>
<keyword evidence="2" id="KW-0472">Membrane</keyword>
<feature type="transmembrane region" description="Helical" evidence="2">
    <location>
        <begin position="120"/>
        <end position="142"/>
    </location>
</feature>
<dbReference type="EMBL" id="VCGU01000007">
    <property type="protein sequence ID" value="TRY73943.1"/>
    <property type="molecule type" value="Genomic_DNA"/>
</dbReference>
<dbReference type="AlphaFoldDB" id="A0A553P8C8"/>
<comment type="caution">
    <text evidence="3">The sequence shown here is derived from an EMBL/GenBank/DDBJ whole genome shotgun (WGS) entry which is preliminary data.</text>
</comment>
<protein>
    <submittedName>
        <fullName evidence="3">Uncharacterized protein</fullName>
    </submittedName>
</protein>
<organism evidence="3 4">
    <name type="scientific">Tigriopus californicus</name>
    <name type="common">Marine copepod</name>
    <dbReference type="NCBI Taxonomy" id="6832"/>
    <lineage>
        <taxon>Eukaryota</taxon>
        <taxon>Metazoa</taxon>
        <taxon>Ecdysozoa</taxon>
        <taxon>Arthropoda</taxon>
        <taxon>Crustacea</taxon>
        <taxon>Multicrustacea</taxon>
        <taxon>Hexanauplia</taxon>
        <taxon>Copepoda</taxon>
        <taxon>Harpacticoida</taxon>
        <taxon>Harpacticidae</taxon>
        <taxon>Tigriopus</taxon>
    </lineage>
</organism>
<reference evidence="3 4" key="1">
    <citation type="journal article" date="2018" name="Nat. Ecol. Evol.">
        <title>Genomic signatures of mitonuclear coevolution across populations of Tigriopus californicus.</title>
        <authorList>
            <person name="Barreto F.S."/>
            <person name="Watson E.T."/>
            <person name="Lima T.G."/>
            <person name="Willett C.S."/>
            <person name="Edmands S."/>
            <person name="Li W."/>
            <person name="Burton R.S."/>
        </authorList>
    </citation>
    <scope>NUCLEOTIDE SEQUENCE [LARGE SCALE GENOMIC DNA]</scope>
    <source>
        <strain evidence="3 4">San Diego</strain>
    </source>
</reference>
<dbReference type="Proteomes" id="UP000318571">
    <property type="component" value="Chromosome 3"/>
</dbReference>